<dbReference type="InterPro" id="IPR004843">
    <property type="entry name" value="Calcineurin-like_PHP"/>
</dbReference>
<sequence length="258" mass="28565">MFRTLINKLTRPDAPPAGPRIPRPLSPVCVIGDVHGRADLLESMLERIGAEPEAEHCRVITVGDMVDRGPDSARVLQTLQSAQHAYPEQMICLLGNHERMMLDFLIDPNAHTLRWLKVGGAATLRSFGIAPPETLELNAEQLDALRMQLANAIGPDLLNWVDTRPLIWSEADLAVTHAGADPFHPIERQNPDALLWGHPRFGTASRRDGIWVAHGHWVVAEPFVDHGRIAIDTGAYKSGRLSAAWFDRNGLKFLTIRG</sequence>
<dbReference type="GO" id="GO:0008803">
    <property type="term" value="F:bis(5'-nucleosyl)-tetraphosphatase (symmetrical) activity"/>
    <property type="evidence" value="ECO:0007669"/>
    <property type="project" value="TreeGrafter"/>
</dbReference>
<dbReference type="InterPro" id="IPR050126">
    <property type="entry name" value="Ap4A_hydrolase"/>
</dbReference>
<dbReference type="EMBL" id="JHEH01000009">
    <property type="protein sequence ID" value="KEP69923.1"/>
    <property type="molecule type" value="Genomic_DNA"/>
</dbReference>
<dbReference type="OrthoDB" id="9807890at2"/>
<dbReference type="CDD" id="cd00144">
    <property type="entry name" value="MPP_PPP_family"/>
    <property type="match status" value="1"/>
</dbReference>
<comment type="caution">
    <text evidence="3">The sequence shown here is derived from an EMBL/GenBank/DDBJ whole genome shotgun (WGS) entry which is preliminary data.</text>
</comment>
<proteinExistence type="predicted"/>
<dbReference type="SUPFAM" id="SSF56300">
    <property type="entry name" value="Metallo-dependent phosphatases"/>
    <property type="match status" value="1"/>
</dbReference>
<dbReference type="PANTHER" id="PTHR42850:SF4">
    <property type="entry name" value="ZINC-DEPENDENT ENDOPOLYPHOSPHATASE"/>
    <property type="match status" value="1"/>
</dbReference>
<accession>A0A074TLQ8</accession>
<dbReference type="GO" id="GO:0016791">
    <property type="term" value="F:phosphatase activity"/>
    <property type="evidence" value="ECO:0007669"/>
    <property type="project" value="TreeGrafter"/>
</dbReference>
<dbReference type="PRINTS" id="PR00114">
    <property type="entry name" value="STPHPHTASE"/>
</dbReference>
<gene>
    <name evidence="3" type="ORF">DL1_20745</name>
</gene>
<feature type="region of interest" description="Disordered" evidence="1">
    <location>
        <begin position="1"/>
        <end position="22"/>
    </location>
</feature>
<dbReference type="InterPro" id="IPR029052">
    <property type="entry name" value="Metallo-depent_PP-like"/>
</dbReference>
<evidence type="ECO:0000313" key="4">
    <source>
        <dbReference type="Proteomes" id="UP000027725"/>
    </source>
</evidence>
<evidence type="ECO:0000256" key="1">
    <source>
        <dbReference type="SAM" id="MobiDB-lite"/>
    </source>
</evidence>
<dbReference type="GO" id="GO:0005737">
    <property type="term" value="C:cytoplasm"/>
    <property type="evidence" value="ECO:0007669"/>
    <property type="project" value="TreeGrafter"/>
</dbReference>
<dbReference type="Pfam" id="PF00149">
    <property type="entry name" value="Metallophos"/>
    <property type="match status" value="1"/>
</dbReference>
<dbReference type="InterPro" id="IPR006186">
    <property type="entry name" value="Ser/Thr-sp_prot-phosphatase"/>
</dbReference>
<feature type="domain" description="Calcineurin-like phosphoesterase" evidence="2">
    <location>
        <begin position="27"/>
        <end position="198"/>
    </location>
</feature>
<evidence type="ECO:0000259" key="2">
    <source>
        <dbReference type="Pfam" id="PF00149"/>
    </source>
</evidence>
<reference evidence="3 4" key="1">
    <citation type="submission" date="2014-03" db="EMBL/GenBank/DDBJ databases">
        <title>The draft genome sequence of Thioclava dalianensis DLFJ1-1.</title>
        <authorList>
            <person name="Lai Q."/>
            <person name="Shao Z."/>
        </authorList>
    </citation>
    <scope>NUCLEOTIDE SEQUENCE [LARGE SCALE GENOMIC DNA]</scope>
    <source>
        <strain evidence="3 4">DLFJ1-1</strain>
    </source>
</reference>
<feature type="compositionally biased region" description="Pro residues" evidence="1">
    <location>
        <begin position="13"/>
        <end position="22"/>
    </location>
</feature>
<organism evidence="3 4">
    <name type="scientific">Thioclava dalianensis</name>
    <dbReference type="NCBI Taxonomy" id="1185766"/>
    <lineage>
        <taxon>Bacteria</taxon>
        <taxon>Pseudomonadati</taxon>
        <taxon>Pseudomonadota</taxon>
        <taxon>Alphaproteobacteria</taxon>
        <taxon>Rhodobacterales</taxon>
        <taxon>Paracoccaceae</taxon>
        <taxon>Thioclava</taxon>
    </lineage>
</organism>
<evidence type="ECO:0000313" key="3">
    <source>
        <dbReference type="EMBL" id="KEP69923.1"/>
    </source>
</evidence>
<dbReference type="PANTHER" id="PTHR42850">
    <property type="entry name" value="METALLOPHOSPHOESTERASE"/>
    <property type="match status" value="1"/>
</dbReference>
<dbReference type="STRING" id="1185766.SAMN05216224_102796"/>
<dbReference type="GO" id="GO:0110154">
    <property type="term" value="P:RNA decapping"/>
    <property type="evidence" value="ECO:0007669"/>
    <property type="project" value="TreeGrafter"/>
</dbReference>
<protein>
    <submittedName>
        <fullName evidence="3">Metallophosphoesterase</fullName>
    </submittedName>
</protein>
<name>A0A074TLQ8_9RHOB</name>
<dbReference type="AlphaFoldDB" id="A0A074TLQ8"/>
<dbReference type="eggNOG" id="COG0639">
    <property type="taxonomic scope" value="Bacteria"/>
</dbReference>
<dbReference type="RefSeq" id="WP_038065297.1">
    <property type="nucleotide sequence ID" value="NZ_FOVB01000002.1"/>
</dbReference>
<dbReference type="Proteomes" id="UP000027725">
    <property type="component" value="Unassembled WGS sequence"/>
</dbReference>
<dbReference type="Gene3D" id="3.60.21.10">
    <property type="match status" value="1"/>
</dbReference>
<keyword evidence="4" id="KW-1185">Reference proteome</keyword>